<dbReference type="PANTHER" id="PTHR33048:SF47">
    <property type="entry name" value="INTEGRAL MEMBRANE PROTEIN-RELATED"/>
    <property type="match status" value="1"/>
</dbReference>
<evidence type="ECO:0000313" key="9">
    <source>
        <dbReference type="EMBL" id="KAF2004265.1"/>
    </source>
</evidence>
<keyword evidence="2 7" id="KW-0812">Transmembrane</keyword>
<feature type="domain" description="Rhodopsin" evidence="8">
    <location>
        <begin position="54"/>
        <end position="265"/>
    </location>
</feature>
<dbReference type="EMBL" id="ML977568">
    <property type="protein sequence ID" value="KAF2004265.1"/>
    <property type="molecule type" value="Genomic_DNA"/>
</dbReference>
<comment type="subcellular location">
    <subcellularLocation>
        <location evidence="1">Membrane</location>
        <topology evidence="1">Multi-pass membrane protein</topology>
    </subcellularLocation>
</comment>
<feature type="transmembrane region" description="Helical" evidence="7">
    <location>
        <begin position="41"/>
        <end position="60"/>
    </location>
</feature>
<dbReference type="GO" id="GO:0016020">
    <property type="term" value="C:membrane"/>
    <property type="evidence" value="ECO:0007669"/>
    <property type="project" value="UniProtKB-SubCell"/>
</dbReference>
<dbReference type="Pfam" id="PF20684">
    <property type="entry name" value="Fung_rhodopsin"/>
    <property type="match status" value="1"/>
</dbReference>
<evidence type="ECO:0000259" key="8">
    <source>
        <dbReference type="Pfam" id="PF20684"/>
    </source>
</evidence>
<comment type="similarity">
    <text evidence="5">Belongs to the SAT4 family.</text>
</comment>
<feature type="transmembrane region" description="Helical" evidence="7">
    <location>
        <begin position="118"/>
        <end position="140"/>
    </location>
</feature>
<dbReference type="OrthoDB" id="4682787at2759"/>
<feature type="transmembrane region" description="Helical" evidence="7">
    <location>
        <begin position="204"/>
        <end position="229"/>
    </location>
</feature>
<dbReference type="Proteomes" id="UP000799779">
    <property type="component" value="Unassembled WGS sequence"/>
</dbReference>
<evidence type="ECO:0000256" key="2">
    <source>
        <dbReference type="ARBA" id="ARBA00022692"/>
    </source>
</evidence>
<organism evidence="9 10">
    <name type="scientific">Amniculicola lignicola CBS 123094</name>
    <dbReference type="NCBI Taxonomy" id="1392246"/>
    <lineage>
        <taxon>Eukaryota</taxon>
        <taxon>Fungi</taxon>
        <taxon>Dikarya</taxon>
        <taxon>Ascomycota</taxon>
        <taxon>Pezizomycotina</taxon>
        <taxon>Dothideomycetes</taxon>
        <taxon>Pleosporomycetidae</taxon>
        <taxon>Pleosporales</taxon>
        <taxon>Amniculicolaceae</taxon>
        <taxon>Amniculicola</taxon>
    </lineage>
</organism>
<protein>
    <recommendedName>
        <fullName evidence="8">Rhodopsin domain-containing protein</fullName>
    </recommendedName>
</protein>
<feature type="transmembrane region" description="Helical" evidence="7">
    <location>
        <begin position="80"/>
        <end position="106"/>
    </location>
</feature>
<evidence type="ECO:0000256" key="5">
    <source>
        <dbReference type="ARBA" id="ARBA00038359"/>
    </source>
</evidence>
<proteinExistence type="inferred from homology"/>
<reference evidence="9" key="1">
    <citation type="journal article" date="2020" name="Stud. Mycol.">
        <title>101 Dothideomycetes genomes: a test case for predicting lifestyles and emergence of pathogens.</title>
        <authorList>
            <person name="Haridas S."/>
            <person name="Albert R."/>
            <person name="Binder M."/>
            <person name="Bloem J."/>
            <person name="Labutti K."/>
            <person name="Salamov A."/>
            <person name="Andreopoulos B."/>
            <person name="Baker S."/>
            <person name="Barry K."/>
            <person name="Bills G."/>
            <person name="Bluhm B."/>
            <person name="Cannon C."/>
            <person name="Castanera R."/>
            <person name="Culley D."/>
            <person name="Daum C."/>
            <person name="Ezra D."/>
            <person name="Gonzalez J."/>
            <person name="Henrissat B."/>
            <person name="Kuo A."/>
            <person name="Liang C."/>
            <person name="Lipzen A."/>
            <person name="Lutzoni F."/>
            <person name="Magnuson J."/>
            <person name="Mondo S."/>
            <person name="Nolan M."/>
            <person name="Ohm R."/>
            <person name="Pangilinan J."/>
            <person name="Park H.-J."/>
            <person name="Ramirez L."/>
            <person name="Alfaro M."/>
            <person name="Sun H."/>
            <person name="Tritt A."/>
            <person name="Yoshinaga Y."/>
            <person name="Zwiers L.-H."/>
            <person name="Turgeon B."/>
            <person name="Goodwin S."/>
            <person name="Spatafora J."/>
            <person name="Crous P."/>
            <person name="Grigoriev I."/>
        </authorList>
    </citation>
    <scope>NUCLEOTIDE SEQUENCE</scope>
    <source>
        <strain evidence="9">CBS 123094</strain>
    </source>
</reference>
<feature type="transmembrane region" description="Helical" evidence="7">
    <location>
        <begin position="174"/>
        <end position="192"/>
    </location>
</feature>
<evidence type="ECO:0000256" key="4">
    <source>
        <dbReference type="ARBA" id="ARBA00023136"/>
    </source>
</evidence>
<feature type="transmembrane region" description="Helical" evidence="7">
    <location>
        <begin position="241"/>
        <end position="261"/>
    </location>
</feature>
<sequence length="361" mass="39904">MDPTILAALSPAEIAALWEGPALEPPLGVMPDFDHPGGTHSLGYAVGLYAGFLYCCYDLAMNPGFRVHQWNIPLKQLPHLLYNSHIGSICYGLVIMLLKAAILLSWLRIFVPMGQRNAMFWISHGLIWSNVLFYGIGTAVEIFQCTPREKIWNPLYVGGSCVIEMPMHMRASGVINLISDVIILALPQRVIWSLHISNSRKVGLSFLFAIGAFACISAAVRLVYLLKMLASPDQLYTGSELLFWMIAELTAGFLIMGFPSLPKVVQSLPFTESVVSLIRMLTSAGSRDGTPGGSRQGLPSWYRRPSTRRARQTDGSDFDQHDLVFLHSTNASKEHADQDKIVREVTVSVENRSLETPSISV</sequence>
<feature type="region of interest" description="Disordered" evidence="6">
    <location>
        <begin position="285"/>
        <end position="315"/>
    </location>
</feature>
<dbReference type="AlphaFoldDB" id="A0A6A5WYW1"/>
<accession>A0A6A5WYW1</accession>
<evidence type="ECO:0000256" key="3">
    <source>
        <dbReference type="ARBA" id="ARBA00022989"/>
    </source>
</evidence>
<keyword evidence="3 7" id="KW-1133">Transmembrane helix</keyword>
<name>A0A6A5WYW1_9PLEO</name>
<keyword evidence="4 7" id="KW-0472">Membrane</keyword>
<keyword evidence="10" id="KW-1185">Reference proteome</keyword>
<dbReference type="PANTHER" id="PTHR33048">
    <property type="entry name" value="PTH11-LIKE INTEGRAL MEMBRANE PROTEIN (AFU_ORTHOLOGUE AFUA_5G11245)"/>
    <property type="match status" value="1"/>
</dbReference>
<evidence type="ECO:0000256" key="7">
    <source>
        <dbReference type="SAM" id="Phobius"/>
    </source>
</evidence>
<gene>
    <name evidence="9" type="ORF">P154DRAFT_485419</name>
</gene>
<dbReference type="InterPro" id="IPR052337">
    <property type="entry name" value="SAT4-like"/>
</dbReference>
<evidence type="ECO:0000256" key="6">
    <source>
        <dbReference type="SAM" id="MobiDB-lite"/>
    </source>
</evidence>
<evidence type="ECO:0000256" key="1">
    <source>
        <dbReference type="ARBA" id="ARBA00004141"/>
    </source>
</evidence>
<dbReference type="InterPro" id="IPR049326">
    <property type="entry name" value="Rhodopsin_dom_fungi"/>
</dbReference>
<evidence type="ECO:0000313" key="10">
    <source>
        <dbReference type="Proteomes" id="UP000799779"/>
    </source>
</evidence>